<evidence type="ECO:0000259" key="9">
    <source>
        <dbReference type="Pfam" id="PF21269"/>
    </source>
</evidence>
<comment type="subunit">
    <text evidence="2">Homodimer.</text>
</comment>
<dbReference type="PANTHER" id="PTHR47779:SF1">
    <property type="entry name" value="SYNTHASE (CCG-9), PUTATIVE (AFU_ORTHOLOGUE AFUA_3G12100)-RELATED"/>
    <property type="match status" value="1"/>
</dbReference>
<dbReference type="AlphaFoldDB" id="A0A8J3HT02"/>
<dbReference type="EMBL" id="BNJF01000001">
    <property type="protein sequence ID" value="GHO42711.1"/>
    <property type="molecule type" value="Genomic_DNA"/>
</dbReference>
<dbReference type="Pfam" id="PF00534">
    <property type="entry name" value="Glycos_transf_1"/>
    <property type="match status" value="1"/>
</dbReference>
<name>A0A8J3HT02_9CHLR</name>
<evidence type="ECO:0000256" key="3">
    <source>
        <dbReference type="ARBA" id="ARBA00022526"/>
    </source>
</evidence>
<feature type="domain" description="Trehalose synthase N-terminal" evidence="9">
    <location>
        <begin position="36"/>
        <end position="176"/>
    </location>
</feature>
<evidence type="ECO:0000313" key="10">
    <source>
        <dbReference type="EMBL" id="GHO42711.1"/>
    </source>
</evidence>
<gene>
    <name evidence="10" type="ORF">KSX_08740</name>
</gene>
<dbReference type="Gene3D" id="3.40.50.2000">
    <property type="entry name" value="Glycogen Phosphorylase B"/>
    <property type="match status" value="2"/>
</dbReference>
<accession>A0A8J3HT02</accession>
<keyword evidence="4" id="KW-0328">Glycosyltransferase</keyword>
<dbReference type="GO" id="GO:0006006">
    <property type="term" value="P:glucose metabolic process"/>
    <property type="evidence" value="ECO:0007669"/>
    <property type="project" value="UniProtKB-KW"/>
</dbReference>
<protein>
    <submittedName>
        <fullName evidence="10">Trehalose synthase</fullName>
    </submittedName>
</protein>
<keyword evidence="11" id="KW-1185">Reference proteome</keyword>
<keyword evidence="3" id="KW-0313">Glucose metabolism</keyword>
<dbReference type="Proteomes" id="UP000612362">
    <property type="component" value="Unassembled WGS sequence"/>
</dbReference>
<dbReference type="PANTHER" id="PTHR47779">
    <property type="entry name" value="SYNTHASE (CCG-9), PUTATIVE (AFU_ORTHOLOGUE AFUA_3G12100)-RELATED"/>
    <property type="match status" value="1"/>
</dbReference>
<evidence type="ECO:0000256" key="2">
    <source>
        <dbReference type="ARBA" id="ARBA00011738"/>
    </source>
</evidence>
<dbReference type="Pfam" id="PF21269">
    <property type="entry name" value="TreT_GT1"/>
    <property type="match status" value="1"/>
</dbReference>
<feature type="domain" description="Glycosyl transferase family 1" evidence="8">
    <location>
        <begin position="218"/>
        <end position="377"/>
    </location>
</feature>
<comment type="similarity">
    <text evidence="1">Belongs to the glycosyltransferase group 1 family. Glycosyltransferase 4 subfamily.</text>
</comment>
<comment type="caution">
    <text evidence="10">The sequence shown here is derived from an EMBL/GenBank/DDBJ whole genome shotgun (WGS) entry which is preliminary data.</text>
</comment>
<reference evidence="10" key="1">
    <citation type="submission" date="2020-10" db="EMBL/GenBank/DDBJ databases">
        <title>Taxonomic study of unclassified bacteria belonging to the class Ktedonobacteria.</title>
        <authorList>
            <person name="Yabe S."/>
            <person name="Wang C.M."/>
            <person name="Zheng Y."/>
            <person name="Sakai Y."/>
            <person name="Cavaletti L."/>
            <person name="Monciardini P."/>
            <person name="Donadio S."/>
        </authorList>
    </citation>
    <scope>NUCLEOTIDE SEQUENCE</scope>
    <source>
        <strain evidence="10">SOSP1-1</strain>
    </source>
</reference>
<keyword evidence="6" id="KW-0119">Carbohydrate metabolism</keyword>
<dbReference type="InterPro" id="IPR049438">
    <property type="entry name" value="TreT_GT1"/>
</dbReference>
<evidence type="ECO:0000313" key="11">
    <source>
        <dbReference type="Proteomes" id="UP000612362"/>
    </source>
</evidence>
<proteinExistence type="inferred from homology"/>
<evidence type="ECO:0000259" key="8">
    <source>
        <dbReference type="Pfam" id="PF00534"/>
    </source>
</evidence>
<feature type="region of interest" description="Disordered" evidence="7">
    <location>
        <begin position="419"/>
        <end position="445"/>
    </location>
</feature>
<dbReference type="InterPro" id="IPR052078">
    <property type="entry name" value="Trehalose_Metab_GTase"/>
</dbReference>
<dbReference type="SUPFAM" id="SSF53756">
    <property type="entry name" value="UDP-Glycosyltransferase/glycogen phosphorylase"/>
    <property type="match status" value="1"/>
</dbReference>
<dbReference type="InterPro" id="IPR001296">
    <property type="entry name" value="Glyco_trans_1"/>
</dbReference>
<evidence type="ECO:0000256" key="7">
    <source>
        <dbReference type="SAM" id="MobiDB-lite"/>
    </source>
</evidence>
<keyword evidence="5" id="KW-0808">Transferase</keyword>
<feature type="compositionally biased region" description="Basic and acidic residues" evidence="7">
    <location>
        <begin position="428"/>
        <end position="445"/>
    </location>
</feature>
<organism evidence="10 11">
    <name type="scientific">Ktedonospora formicarum</name>
    <dbReference type="NCBI Taxonomy" id="2778364"/>
    <lineage>
        <taxon>Bacteria</taxon>
        <taxon>Bacillati</taxon>
        <taxon>Chloroflexota</taxon>
        <taxon>Ktedonobacteria</taxon>
        <taxon>Ktedonobacterales</taxon>
        <taxon>Ktedonobacteraceae</taxon>
        <taxon>Ktedonospora</taxon>
    </lineage>
</organism>
<evidence type="ECO:0000256" key="4">
    <source>
        <dbReference type="ARBA" id="ARBA00022676"/>
    </source>
</evidence>
<dbReference type="GO" id="GO:0016757">
    <property type="term" value="F:glycosyltransferase activity"/>
    <property type="evidence" value="ECO:0007669"/>
    <property type="project" value="UniProtKB-KW"/>
</dbReference>
<dbReference type="RefSeq" id="WP_220192222.1">
    <property type="nucleotide sequence ID" value="NZ_BNJF01000001.1"/>
</dbReference>
<evidence type="ECO:0000256" key="6">
    <source>
        <dbReference type="ARBA" id="ARBA00023277"/>
    </source>
</evidence>
<sequence>MQISPILERFRQYSGDAQIMRIYEKAASLQGLRVLHINTTARGGGVAEILSALTPITNTLGITHARKVIQLDEASGALMGHLVDLLQNHDEPGAMPERDVQIFLEKLSHSLIRTPELDADIYVIHDFQLVPLAQLFSWLQPAFWFCHVDTAHPNPHGVQYVRQFLDDYELAVFNTSASVLQDLPLEKRQVINLGIDPFVDKNQAMDRTEGIERIRRCGLDPERPLLTQVARFGRWKDPWQAVDIYRLVKVQEPHVQLALVGAMEASDDHTAMEVLQSVKRYVGEDPDVHFLYDPQRIGNREVNAFQRFSNVVLQRSQREGFGLTATEAMWKYQPIIGTSSTGLRSQIIHEENGYIADDVGASAFYALHLLHHPEIKDQLGDRAHAYVQQHHLLPGMLEDYLDSLLHICQRCEVRRHGIQANPESMESATKHESSQRERIADGATD</sequence>
<evidence type="ECO:0000256" key="1">
    <source>
        <dbReference type="ARBA" id="ARBA00009481"/>
    </source>
</evidence>
<evidence type="ECO:0000256" key="5">
    <source>
        <dbReference type="ARBA" id="ARBA00022679"/>
    </source>
</evidence>